<organism evidence="1 2">
    <name type="scientific">Rhodococcoides fascians</name>
    <name type="common">Rhodococcus fascians</name>
    <dbReference type="NCBI Taxonomy" id="1828"/>
    <lineage>
        <taxon>Bacteria</taxon>
        <taxon>Bacillati</taxon>
        <taxon>Actinomycetota</taxon>
        <taxon>Actinomycetes</taxon>
        <taxon>Mycobacteriales</taxon>
        <taxon>Nocardiaceae</taxon>
        <taxon>Rhodococcoides</taxon>
    </lineage>
</organism>
<dbReference type="SUPFAM" id="SSF53335">
    <property type="entry name" value="S-adenosyl-L-methionine-dependent methyltransferases"/>
    <property type="match status" value="1"/>
</dbReference>
<protein>
    <recommendedName>
        <fullName evidence="3">SAM-dependent methyltransferase</fullName>
    </recommendedName>
</protein>
<evidence type="ECO:0000313" key="2">
    <source>
        <dbReference type="Proteomes" id="UP000076038"/>
    </source>
</evidence>
<dbReference type="RefSeq" id="WP_032367078.1">
    <property type="nucleotide sequence ID" value="NZ_CAKKLU010000002.1"/>
</dbReference>
<dbReference type="InterPro" id="IPR029063">
    <property type="entry name" value="SAM-dependent_MTases_sf"/>
</dbReference>
<name>A0A143QJE7_RHOFA</name>
<dbReference type="PATRIC" id="fig|1653479.3.peg.2015"/>
<dbReference type="Pfam" id="PF13489">
    <property type="entry name" value="Methyltransf_23"/>
    <property type="match status" value="1"/>
</dbReference>
<dbReference type="Gene3D" id="3.40.50.150">
    <property type="entry name" value="Vaccinia Virus protein VP39"/>
    <property type="match status" value="1"/>
</dbReference>
<evidence type="ECO:0000313" key="1">
    <source>
        <dbReference type="EMBL" id="AMY23295.1"/>
    </source>
</evidence>
<dbReference type="KEGG" id="rhs:A3Q41_01992"/>
<accession>A0A260U8R0</accession>
<gene>
    <name evidence="1" type="ORF">A3Q41_01992</name>
</gene>
<accession>A0A143QJE7</accession>
<proteinExistence type="predicted"/>
<dbReference type="OrthoDB" id="4484556at2"/>
<dbReference type="AlphaFoldDB" id="A0A143QJE7"/>
<reference evidence="2" key="2">
    <citation type="submission" date="2016-04" db="EMBL/GenBank/DDBJ databases">
        <title>Complete Genome and Plasmid Sequences for Rhodococcus fascians D188 and Draft Sequences for Rhodococcus spp. Isolates PBTS 1 and PBTS 2.</title>
        <authorList>
            <person name="Stamer R."/>
            <person name="Vereecke D."/>
            <person name="Zhang Y."/>
            <person name="Schilkey F."/>
            <person name="Devitt N."/>
            <person name="Randall J."/>
        </authorList>
    </citation>
    <scope>NUCLEOTIDE SEQUENCE [LARGE SCALE GENOMIC DNA]</scope>
    <source>
        <strain evidence="2">PBTS2</strain>
    </source>
</reference>
<dbReference type="Proteomes" id="UP000076038">
    <property type="component" value="Chromosome"/>
</dbReference>
<reference evidence="1 2" key="1">
    <citation type="journal article" date="2016" name="Genome Announc.">
        <title>Complete Genome and Plasmid Sequences for Rhodococcus fascians D188 and Draft Sequences for Rhodococcus Isolates PBTS 1 and PBTS 2.</title>
        <authorList>
            <person name="Stamler R.A."/>
            <person name="Vereecke D."/>
            <person name="Zhang Y."/>
            <person name="Schilkey F."/>
            <person name="Devitt N."/>
            <person name="Randall J.J."/>
        </authorList>
    </citation>
    <scope>NUCLEOTIDE SEQUENCE [LARGE SCALE GENOMIC DNA]</scope>
    <source>
        <strain evidence="1 2">PBTS2</strain>
    </source>
</reference>
<sequence length="221" mass="23266">MSVTADTLFHRAAAGLPCWIGDSDGSRERLPTARWMGGSASSEEDRRADHAMISRCTGSTIDLGCGPGRLTEALARRGLSALGVDTSKAAVDLTIGRGGNAVLRDLFEPLPGTGTWSCVLLADGNIGIGGDPVRLLRRAADLLAPHGAIIAEVDEPSDSGIRHRTVRWETDTMVGDWFAWSSVSADATADLARAAGLQMVDVAPIDGRWFAQMTPAPLTNS</sequence>
<keyword evidence="2" id="KW-1185">Reference proteome</keyword>
<dbReference type="EMBL" id="CP015220">
    <property type="protein sequence ID" value="AMY23295.1"/>
    <property type="molecule type" value="Genomic_DNA"/>
</dbReference>
<evidence type="ECO:0008006" key="3">
    <source>
        <dbReference type="Google" id="ProtNLM"/>
    </source>
</evidence>
<dbReference type="CDD" id="cd02440">
    <property type="entry name" value="AdoMet_MTases"/>
    <property type="match status" value="1"/>
</dbReference>